<reference evidence="2 3" key="1">
    <citation type="journal article" date="2014" name="Arch. Microbiol.">
        <title>Bacillus mesophilum sp. nov., strain IITR-54T, a novel 4-chlorobiphenyl dechlorinating bacterium.</title>
        <authorList>
            <person name="Manickam N."/>
            <person name="Singh N.K."/>
            <person name="Bajaj A."/>
            <person name="Kumar R.M."/>
            <person name="Kaur G."/>
            <person name="Kaur N."/>
            <person name="Bala M."/>
            <person name="Kumar A."/>
            <person name="Mayilraj S."/>
        </authorList>
    </citation>
    <scope>NUCLEOTIDE SEQUENCE [LARGE SCALE GENOMIC DNA]</scope>
    <source>
        <strain evidence="2 3">IITR-54</strain>
    </source>
</reference>
<feature type="region of interest" description="Disordered" evidence="1">
    <location>
        <begin position="33"/>
        <end position="59"/>
    </location>
</feature>
<organism evidence="2 3">
    <name type="scientific">Bacillus mesophilum</name>
    <dbReference type="NCBI Taxonomy" id="1071718"/>
    <lineage>
        <taxon>Bacteria</taxon>
        <taxon>Bacillati</taxon>
        <taxon>Bacillota</taxon>
        <taxon>Bacilli</taxon>
        <taxon>Bacillales</taxon>
        <taxon>Bacillaceae</taxon>
        <taxon>Bacillus</taxon>
    </lineage>
</organism>
<dbReference type="Gene3D" id="3.40.50.1110">
    <property type="entry name" value="SGNH hydrolase"/>
    <property type="match status" value="1"/>
</dbReference>
<protein>
    <recommendedName>
        <fullName evidence="4">SGNH/GDSL hydrolase family protein</fullName>
    </recommendedName>
</protein>
<sequence length="264" mass="28910">MKNFLLTILAVGCAVVLFLGNMHWKEETAVSVEDVESGSAGDSVAESDAPVEEEADSTGDAEAILKLAKNWPEEARLRLEERIAEGGPFKMAFVGSNALNSWAPLSKAAIEEAYGEEVVSVTLQGFEGTTADYTNENKAAELAALDADLVLLEPFTLADNGVIRIEDSLLHISNWMDAVQAENPDTVFMLQPSQPIYQAGYYLTQLDALEQFANEREIVYLDHWAAWPGTQEDELLGYLTDENLPNEEGARVWSEFVNGGFVGE</sequence>
<accession>A0A7V7RLC8</accession>
<gene>
    <name evidence="2" type="ORF">F7732_10870</name>
</gene>
<name>A0A7V7RLC8_9BACI</name>
<evidence type="ECO:0000313" key="2">
    <source>
        <dbReference type="EMBL" id="KAB2332588.1"/>
    </source>
</evidence>
<evidence type="ECO:0008006" key="4">
    <source>
        <dbReference type="Google" id="ProtNLM"/>
    </source>
</evidence>
<comment type="caution">
    <text evidence="2">The sequence shown here is derived from an EMBL/GenBank/DDBJ whole genome shotgun (WGS) entry which is preliminary data.</text>
</comment>
<dbReference type="AlphaFoldDB" id="A0A7V7RLC8"/>
<dbReference type="InterPro" id="IPR036514">
    <property type="entry name" value="SGNH_hydro_sf"/>
</dbReference>
<feature type="compositionally biased region" description="Acidic residues" evidence="1">
    <location>
        <begin position="49"/>
        <end position="59"/>
    </location>
</feature>
<evidence type="ECO:0000313" key="3">
    <source>
        <dbReference type="Proteomes" id="UP000441354"/>
    </source>
</evidence>
<keyword evidence="3" id="KW-1185">Reference proteome</keyword>
<dbReference type="EMBL" id="WBOT01000003">
    <property type="protein sequence ID" value="KAB2332588.1"/>
    <property type="molecule type" value="Genomic_DNA"/>
</dbReference>
<dbReference type="RefSeq" id="WP_151573887.1">
    <property type="nucleotide sequence ID" value="NZ_WBOT01000003.1"/>
</dbReference>
<dbReference type="Proteomes" id="UP000441354">
    <property type="component" value="Unassembled WGS sequence"/>
</dbReference>
<dbReference type="OrthoDB" id="2451965at2"/>
<evidence type="ECO:0000256" key="1">
    <source>
        <dbReference type="SAM" id="MobiDB-lite"/>
    </source>
</evidence>
<dbReference type="SUPFAM" id="SSF52266">
    <property type="entry name" value="SGNH hydrolase"/>
    <property type="match status" value="1"/>
</dbReference>
<proteinExistence type="predicted"/>